<evidence type="ECO:0000313" key="2">
    <source>
        <dbReference type="Proteomes" id="UP001177260"/>
    </source>
</evidence>
<protein>
    <submittedName>
        <fullName evidence="1">Uncharacterized protein</fullName>
    </submittedName>
</protein>
<dbReference type="Proteomes" id="UP001177260">
    <property type="component" value="Unassembled WGS sequence"/>
</dbReference>
<reference evidence="1 2" key="1">
    <citation type="journal article" date="2023" name="ACS Omega">
        <title>Identification of the Neoaspergillic Acid Biosynthesis Gene Cluster by Establishing an In Vitro CRISPR-Ribonucleoprotein Genetic System in Aspergillus melleus.</title>
        <authorList>
            <person name="Yuan B."/>
            <person name="Grau M.F."/>
            <person name="Murata R.M."/>
            <person name="Torok T."/>
            <person name="Venkateswaran K."/>
            <person name="Stajich J.E."/>
            <person name="Wang C.C.C."/>
        </authorList>
    </citation>
    <scope>NUCLEOTIDE SEQUENCE [LARGE SCALE GENOMIC DNA]</scope>
    <source>
        <strain evidence="1 2">IMV 1140</strain>
    </source>
</reference>
<dbReference type="EMBL" id="JAOPJF010000016">
    <property type="protein sequence ID" value="KAK1146732.1"/>
    <property type="molecule type" value="Genomic_DNA"/>
</dbReference>
<name>A0ACC3B8G4_9EURO</name>
<accession>A0ACC3B8G4</accession>
<organism evidence="1 2">
    <name type="scientific">Aspergillus melleus</name>
    <dbReference type="NCBI Taxonomy" id="138277"/>
    <lineage>
        <taxon>Eukaryota</taxon>
        <taxon>Fungi</taxon>
        <taxon>Dikarya</taxon>
        <taxon>Ascomycota</taxon>
        <taxon>Pezizomycotina</taxon>
        <taxon>Eurotiomycetes</taxon>
        <taxon>Eurotiomycetidae</taxon>
        <taxon>Eurotiales</taxon>
        <taxon>Aspergillaceae</taxon>
        <taxon>Aspergillus</taxon>
        <taxon>Aspergillus subgen. Circumdati</taxon>
    </lineage>
</organism>
<comment type="caution">
    <text evidence="1">The sequence shown here is derived from an EMBL/GenBank/DDBJ whole genome shotgun (WGS) entry which is preliminary data.</text>
</comment>
<keyword evidence="2" id="KW-1185">Reference proteome</keyword>
<sequence length="433" mass="48755">MPNQRPKAAFEPLPPDLDVSALVRSTPSFEWAPKFHCNAIDAKGVESFEKLVQLHVVLGGMPLVVGGFNERLDNSLFSEKWLRGEYATKSETARNLTTKTNLPLTIGHYLKNLPLLTNQWNAYNYKEPNRQRIYLKDIDCPQQWHDHLKSVLPPFLFYLNKPDASEACSTQEEVIPRVGDLMSCLPSNMHAENLMCYIGHEGTYTPAHQEMCASLGQNIMIEASDGSTEHGKVTKPGSSIWFMTESKDRHVVSEYWMSTLGHDIDVEDHFAQINAWKGAPFKTYVVEQKPGDFILVPPMAAHQVWNRGTRTMKIAWNRTTADTLKLALDEALPHARMVCRDEQYKNKAIVFYALGHYSSLLAEGHATHTRATQKLQEDFAKLFYLYTGILLSESFQNDTPDEKETEGEISDGQEIPGTNMPGATEEASVGGHI</sequence>
<proteinExistence type="predicted"/>
<gene>
    <name evidence="1" type="ORF">N8T08_002805</name>
</gene>
<evidence type="ECO:0000313" key="1">
    <source>
        <dbReference type="EMBL" id="KAK1146732.1"/>
    </source>
</evidence>